<evidence type="ECO:0000313" key="9">
    <source>
        <dbReference type="Proteomes" id="UP000251144"/>
    </source>
</evidence>
<dbReference type="Pfam" id="PF08281">
    <property type="entry name" value="Sigma70_r4_2"/>
    <property type="match status" value="1"/>
</dbReference>
<keyword evidence="4" id="KW-0238">DNA-binding</keyword>
<protein>
    <submittedName>
        <fullName evidence="8">RNA polymerase subunit sigma-70</fullName>
    </submittedName>
</protein>
<dbReference type="InterPro" id="IPR013249">
    <property type="entry name" value="RNA_pol_sigma70_r4_t2"/>
</dbReference>
<reference evidence="8 9" key="1">
    <citation type="submission" date="2018-02" db="EMBL/GenBank/DDBJ databases">
        <title>Complete genome sequencing of Faecalibacterium prausnitzii strains isolated from the human gut.</title>
        <authorList>
            <person name="Fitzgerald B.C."/>
            <person name="Shkoporov A.N."/>
            <person name="Ross P.R."/>
            <person name="Hill C."/>
        </authorList>
    </citation>
    <scope>NUCLEOTIDE SEQUENCE [LARGE SCALE GENOMIC DNA]</scope>
    <source>
        <strain evidence="8 9">APC942/32-1</strain>
    </source>
</reference>
<dbReference type="RefSeq" id="WP_158400908.1">
    <property type="nucleotide sequence ID" value="NZ_PRLB01000005.1"/>
</dbReference>
<gene>
    <name evidence="8" type="ORF">C4N26_07025</name>
</gene>
<evidence type="ECO:0000256" key="2">
    <source>
        <dbReference type="ARBA" id="ARBA00023015"/>
    </source>
</evidence>
<dbReference type="GO" id="GO:0016987">
    <property type="term" value="F:sigma factor activity"/>
    <property type="evidence" value="ECO:0007669"/>
    <property type="project" value="UniProtKB-KW"/>
</dbReference>
<proteinExistence type="inferred from homology"/>
<dbReference type="GO" id="GO:0003677">
    <property type="term" value="F:DNA binding"/>
    <property type="evidence" value="ECO:0007669"/>
    <property type="project" value="UniProtKB-KW"/>
</dbReference>
<dbReference type="SUPFAM" id="SSF88659">
    <property type="entry name" value="Sigma3 and sigma4 domains of RNA polymerase sigma factors"/>
    <property type="match status" value="1"/>
</dbReference>
<dbReference type="InterPro" id="IPR036388">
    <property type="entry name" value="WH-like_DNA-bd_sf"/>
</dbReference>
<organism evidence="8 9">
    <name type="scientific">Faecalibacterium prausnitzii</name>
    <dbReference type="NCBI Taxonomy" id="853"/>
    <lineage>
        <taxon>Bacteria</taxon>
        <taxon>Bacillati</taxon>
        <taxon>Bacillota</taxon>
        <taxon>Clostridia</taxon>
        <taxon>Eubacteriales</taxon>
        <taxon>Oscillospiraceae</taxon>
        <taxon>Faecalibacterium</taxon>
    </lineage>
</organism>
<accession>A0A329TZX8</accession>
<evidence type="ECO:0000256" key="5">
    <source>
        <dbReference type="ARBA" id="ARBA00023163"/>
    </source>
</evidence>
<evidence type="ECO:0000256" key="1">
    <source>
        <dbReference type="ARBA" id="ARBA00010641"/>
    </source>
</evidence>
<dbReference type="InterPro" id="IPR014284">
    <property type="entry name" value="RNA_pol_sigma-70_dom"/>
</dbReference>
<evidence type="ECO:0000259" key="6">
    <source>
        <dbReference type="Pfam" id="PF04542"/>
    </source>
</evidence>
<keyword evidence="3" id="KW-0731">Sigma factor</keyword>
<dbReference type="Pfam" id="PF04542">
    <property type="entry name" value="Sigma70_r2"/>
    <property type="match status" value="1"/>
</dbReference>
<evidence type="ECO:0000256" key="3">
    <source>
        <dbReference type="ARBA" id="ARBA00023082"/>
    </source>
</evidence>
<comment type="similarity">
    <text evidence="1">Belongs to the sigma-70 factor family. ECF subfamily.</text>
</comment>
<dbReference type="EMBL" id="PRLB01000005">
    <property type="protein sequence ID" value="RAW54198.1"/>
    <property type="molecule type" value="Genomic_DNA"/>
</dbReference>
<keyword evidence="5" id="KW-0804">Transcription</keyword>
<evidence type="ECO:0000313" key="8">
    <source>
        <dbReference type="EMBL" id="RAW54198.1"/>
    </source>
</evidence>
<evidence type="ECO:0000256" key="4">
    <source>
        <dbReference type="ARBA" id="ARBA00023125"/>
    </source>
</evidence>
<keyword evidence="2" id="KW-0805">Transcription regulation</keyword>
<dbReference type="InterPro" id="IPR039425">
    <property type="entry name" value="RNA_pol_sigma-70-like"/>
</dbReference>
<dbReference type="AlphaFoldDB" id="A0A329TZX8"/>
<name>A0A329TZX8_9FIRM</name>
<sequence>MDFISVQDAAKNWGISERRIQKLCEENRIEGAVKFSRLWLIPRNAQKPSDRRRKELPKIENIIESYGQYVYNLALKLSANPEYADDLTQETFIKAWLHIKELRSPEAIKKWLRIICINEFRMSLRKQQRENNVEYFESIEELERDGKLLVTPPSIQLDEVEANEEVIKLRDGCFLAMTRKLSLNQRIAFSLVDMFGLSIKEVSEILDITPKAVKGLLYRARLNLESFFQGHCSFLDINNPCTCKEWIEFMNTRNSIQKKMRQSLTVLNYKQNGYVQNTKTTQMILHYYHNIPDQRPSQKWFDGIILLVKKFYGNC</sequence>
<feature type="domain" description="RNA polymerase sigma factor 70 region 4 type 2" evidence="7">
    <location>
        <begin position="173"/>
        <end position="224"/>
    </location>
</feature>
<dbReference type="InterPro" id="IPR013324">
    <property type="entry name" value="RNA_pol_sigma_r3/r4-like"/>
</dbReference>
<dbReference type="OrthoDB" id="9795666at2"/>
<dbReference type="InterPro" id="IPR013325">
    <property type="entry name" value="RNA_pol_sigma_r2"/>
</dbReference>
<dbReference type="Gene3D" id="1.10.10.10">
    <property type="entry name" value="Winged helix-like DNA-binding domain superfamily/Winged helix DNA-binding domain"/>
    <property type="match status" value="1"/>
</dbReference>
<comment type="caution">
    <text evidence="8">The sequence shown here is derived from an EMBL/GenBank/DDBJ whole genome shotgun (WGS) entry which is preliminary data.</text>
</comment>
<dbReference type="PANTHER" id="PTHR43133:SF8">
    <property type="entry name" value="RNA POLYMERASE SIGMA FACTOR HI_1459-RELATED"/>
    <property type="match status" value="1"/>
</dbReference>
<dbReference type="PANTHER" id="PTHR43133">
    <property type="entry name" value="RNA POLYMERASE ECF-TYPE SIGMA FACTO"/>
    <property type="match status" value="1"/>
</dbReference>
<feature type="domain" description="RNA polymerase sigma-70 region 2" evidence="6">
    <location>
        <begin position="62"/>
        <end position="129"/>
    </location>
</feature>
<dbReference type="Proteomes" id="UP000251144">
    <property type="component" value="Unassembled WGS sequence"/>
</dbReference>
<dbReference type="InterPro" id="IPR007627">
    <property type="entry name" value="RNA_pol_sigma70_r2"/>
</dbReference>
<evidence type="ECO:0000259" key="7">
    <source>
        <dbReference type="Pfam" id="PF08281"/>
    </source>
</evidence>
<dbReference type="Gene3D" id="1.10.1740.10">
    <property type="match status" value="1"/>
</dbReference>
<dbReference type="NCBIfam" id="TIGR02937">
    <property type="entry name" value="sigma70-ECF"/>
    <property type="match status" value="1"/>
</dbReference>
<dbReference type="GO" id="GO:0006352">
    <property type="term" value="P:DNA-templated transcription initiation"/>
    <property type="evidence" value="ECO:0007669"/>
    <property type="project" value="InterPro"/>
</dbReference>
<dbReference type="SUPFAM" id="SSF88946">
    <property type="entry name" value="Sigma2 domain of RNA polymerase sigma factors"/>
    <property type="match status" value="1"/>
</dbReference>